<feature type="non-terminal residue" evidence="3">
    <location>
        <position position="1"/>
    </location>
</feature>
<reference evidence="3" key="1">
    <citation type="journal article" date="2015" name="Nature">
        <title>Complex archaea that bridge the gap between prokaryotes and eukaryotes.</title>
        <authorList>
            <person name="Spang A."/>
            <person name="Saw J.H."/>
            <person name="Jorgensen S.L."/>
            <person name="Zaremba-Niedzwiedzka K."/>
            <person name="Martijn J."/>
            <person name="Lind A.E."/>
            <person name="van Eijk R."/>
            <person name="Schleper C."/>
            <person name="Guy L."/>
            <person name="Ettema T.J."/>
        </authorList>
    </citation>
    <scope>NUCLEOTIDE SEQUENCE</scope>
</reference>
<feature type="transmembrane region" description="Helical" evidence="2">
    <location>
        <begin position="111"/>
        <end position="128"/>
    </location>
</feature>
<evidence type="ECO:0000256" key="1">
    <source>
        <dbReference type="SAM" id="MobiDB-lite"/>
    </source>
</evidence>
<feature type="transmembrane region" description="Helical" evidence="2">
    <location>
        <begin position="257"/>
        <end position="276"/>
    </location>
</feature>
<dbReference type="GO" id="GO:0005783">
    <property type="term" value="C:endoplasmic reticulum"/>
    <property type="evidence" value="ECO:0007669"/>
    <property type="project" value="TreeGrafter"/>
</dbReference>
<gene>
    <name evidence="3" type="ORF">LCGC14_2935600</name>
</gene>
<evidence type="ECO:0008006" key="4">
    <source>
        <dbReference type="Google" id="ProtNLM"/>
    </source>
</evidence>
<keyword evidence="2" id="KW-0812">Transmembrane</keyword>
<comment type="caution">
    <text evidence="3">The sequence shown here is derived from an EMBL/GenBank/DDBJ whole genome shotgun (WGS) entry which is preliminary data.</text>
</comment>
<dbReference type="EMBL" id="LAZR01058725">
    <property type="protein sequence ID" value="KKK69282.1"/>
    <property type="molecule type" value="Genomic_DNA"/>
</dbReference>
<dbReference type="PANTHER" id="PTHR44395:SF1">
    <property type="entry name" value="PROTEIN O-MANNOSYL-TRANSFERASE TMTC3"/>
    <property type="match status" value="1"/>
</dbReference>
<dbReference type="GO" id="GO:0035269">
    <property type="term" value="P:protein O-linked glycosylation via mannose"/>
    <property type="evidence" value="ECO:0007669"/>
    <property type="project" value="TreeGrafter"/>
</dbReference>
<keyword evidence="2" id="KW-0472">Membrane</keyword>
<dbReference type="PANTHER" id="PTHR44395">
    <property type="match status" value="1"/>
</dbReference>
<evidence type="ECO:0000256" key="2">
    <source>
        <dbReference type="SAM" id="Phobius"/>
    </source>
</evidence>
<feature type="transmembrane region" description="Helical" evidence="2">
    <location>
        <begin position="43"/>
        <end position="64"/>
    </location>
</feature>
<feature type="transmembrane region" description="Helical" evidence="2">
    <location>
        <begin position="308"/>
        <end position="329"/>
    </location>
</feature>
<keyword evidence="2" id="KW-1133">Transmembrane helix</keyword>
<organism evidence="3">
    <name type="scientific">marine sediment metagenome</name>
    <dbReference type="NCBI Taxonomy" id="412755"/>
    <lineage>
        <taxon>unclassified sequences</taxon>
        <taxon>metagenomes</taxon>
        <taxon>ecological metagenomes</taxon>
    </lineage>
</organism>
<protein>
    <recommendedName>
        <fullName evidence="4">Glycosyltransferase RgtA/B/C/D-like domain-containing protein</fullName>
    </recommendedName>
</protein>
<feature type="region of interest" description="Disordered" evidence="1">
    <location>
        <begin position="1"/>
        <end position="20"/>
    </location>
</feature>
<feature type="transmembrane region" description="Helical" evidence="2">
    <location>
        <begin position="283"/>
        <end position="302"/>
    </location>
</feature>
<dbReference type="GO" id="GO:0000030">
    <property type="term" value="F:mannosyltransferase activity"/>
    <property type="evidence" value="ECO:0007669"/>
    <property type="project" value="TreeGrafter"/>
</dbReference>
<feature type="transmembrane region" description="Helical" evidence="2">
    <location>
        <begin position="349"/>
        <end position="368"/>
    </location>
</feature>
<feature type="transmembrane region" description="Helical" evidence="2">
    <location>
        <begin position="140"/>
        <end position="166"/>
    </location>
</feature>
<dbReference type="AlphaFoldDB" id="A0A0F8XJG7"/>
<accession>A0A0F8XJG7</accession>
<feature type="non-terminal residue" evidence="3">
    <location>
        <position position="378"/>
    </location>
</feature>
<feature type="transmembrane region" description="Helical" evidence="2">
    <location>
        <begin position="186"/>
        <end position="204"/>
    </location>
</feature>
<feature type="transmembrane region" description="Helical" evidence="2">
    <location>
        <begin position="84"/>
        <end position="105"/>
    </location>
</feature>
<proteinExistence type="predicted"/>
<sequence length="378" mass="42063">WPLWGGATGSTPLSPPVQSPTAGRPLVNFTFALNYAIGALDPVGYHLFNIIVHILASVLLWAIVRRSLRLGYFQGRFDRTAEPLAFLVALVWALHPLQTEAVQYVTQRTELMVGLFYLATMYFSLRYFTTNMPGLRTTWCVLATVACLLGMACKEVMVTAPVMVLLFERTFIAGSFRKALENSWRLYLGLALGWGLLLALNYSGPRSGVAGFGHDVPIYAWWLIQAKVLEMYLKLVFWPWPLVLHYQMPLYTNPLQVWPSLLVVGILGINTVVRLWRRGATGYLGAWVFIVLSPTLIVPILTEHAAERRMYLPLAAIVALMVIGGYALLQNVAKRQNSEGRKPSNFRPLVITAGCALVAVGVLAVLSTRRLVLYNSAL</sequence>
<name>A0A0F8XJG7_9ZZZZ</name>
<feature type="transmembrane region" description="Helical" evidence="2">
    <location>
        <begin position="216"/>
        <end position="237"/>
    </location>
</feature>
<evidence type="ECO:0000313" key="3">
    <source>
        <dbReference type="EMBL" id="KKK69282.1"/>
    </source>
</evidence>